<feature type="region of interest" description="Disordered" evidence="1">
    <location>
        <begin position="153"/>
        <end position="194"/>
    </location>
</feature>
<organism evidence="3 4">
    <name type="scientific">Mycolicibacterium komossense</name>
    <dbReference type="NCBI Taxonomy" id="1779"/>
    <lineage>
        <taxon>Bacteria</taxon>
        <taxon>Bacillati</taxon>
        <taxon>Actinomycetota</taxon>
        <taxon>Actinomycetes</taxon>
        <taxon>Mycobacteriales</taxon>
        <taxon>Mycobacteriaceae</taxon>
        <taxon>Mycolicibacterium</taxon>
    </lineage>
</organism>
<evidence type="ECO:0000256" key="2">
    <source>
        <dbReference type="SAM" id="SignalP"/>
    </source>
</evidence>
<proteinExistence type="predicted"/>
<dbReference type="Proteomes" id="UP001526201">
    <property type="component" value="Unassembled WGS sequence"/>
</dbReference>
<dbReference type="PANTHER" id="PTHR21523:SF14">
    <property type="entry name" value="EXPORTED REPETITIVE PROTEIN"/>
    <property type="match status" value="1"/>
</dbReference>
<gene>
    <name evidence="3" type="ORF">H7J73_08915</name>
</gene>
<sequence length="316" mass="30042">MPNRRRRKLSTAMSAVAALAVASPFAVVAVSELAADAKPAPQSVDFTQAAVVTDLPNELLSALSQGLSQFGVSLPPLPTGLSPAGAQPISAGPALTTPGLGVPGLTNPALAAPGLNSPGLTSPGLTTPGLTTPGLTTPGLTNPALTNPALTLPSATTPGLTTPGLTTPGLTTPGLTTPGLTTPGLTTPGLTTPGLTTPGLTTPGLTTPDLTVPGAVGTTPGLGLGLANEQPISSPTGLDPMAGTYPILGDPSLGLGTPAPASGGIVSDLSSAAQQLGAGQAIDLLKGVLMPSIMGAIQSAAPAAAAAAPAAPAAAG</sequence>
<accession>A0ABT3C9J6</accession>
<dbReference type="EMBL" id="JACKTY010000020">
    <property type="protein sequence ID" value="MCV7226150.1"/>
    <property type="molecule type" value="Genomic_DNA"/>
</dbReference>
<dbReference type="RefSeq" id="WP_264066980.1">
    <property type="nucleotide sequence ID" value="NZ_JACKTY010000020.1"/>
</dbReference>
<evidence type="ECO:0000256" key="1">
    <source>
        <dbReference type="SAM" id="MobiDB-lite"/>
    </source>
</evidence>
<feature type="region of interest" description="Disordered" evidence="1">
    <location>
        <begin position="112"/>
        <end position="141"/>
    </location>
</feature>
<evidence type="ECO:0000313" key="3">
    <source>
        <dbReference type="EMBL" id="MCV7226150.1"/>
    </source>
</evidence>
<dbReference type="Pfam" id="PF01744">
    <property type="entry name" value="GLTT"/>
    <property type="match status" value="2"/>
</dbReference>
<protein>
    <recommendedName>
        <fullName evidence="5">Exported repetitive protein Erp</fullName>
    </recommendedName>
</protein>
<feature type="signal peptide" evidence="2">
    <location>
        <begin position="1"/>
        <end position="28"/>
    </location>
</feature>
<keyword evidence="2" id="KW-0732">Signal</keyword>
<evidence type="ECO:0008006" key="5">
    <source>
        <dbReference type="Google" id="ProtNLM"/>
    </source>
</evidence>
<feature type="chain" id="PRO_5046035488" description="Exported repetitive protein Erp" evidence="2">
    <location>
        <begin position="29"/>
        <end position="316"/>
    </location>
</feature>
<evidence type="ECO:0000313" key="4">
    <source>
        <dbReference type="Proteomes" id="UP001526201"/>
    </source>
</evidence>
<feature type="compositionally biased region" description="Low complexity" evidence="1">
    <location>
        <begin position="117"/>
        <end position="141"/>
    </location>
</feature>
<dbReference type="PANTHER" id="PTHR21523">
    <property type="match status" value="1"/>
</dbReference>
<keyword evidence="4" id="KW-1185">Reference proteome</keyword>
<name>A0ABT3C9J6_9MYCO</name>
<comment type="caution">
    <text evidence="3">The sequence shown here is derived from an EMBL/GenBank/DDBJ whole genome shotgun (WGS) entry which is preliminary data.</text>
</comment>
<reference evidence="3 4" key="1">
    <citation type="journal article" date="2022" name="BMC Genomics">
        <title>Comparative genome analysis of mycobacteria focusing on tRNA and non-coding RNA.</title>
        <authorList>
            <person name="Behra P.R.K."/>
            <person name="Pettersson B.M.F."/>
            <person name="Ramesh M."/>
            <person name="Das S."/>
            <person name="Dasgupta S."/>
            <person name="Kirsebom L.A."/>
        </authorList>
    </citation>
    <scope>NUCLEOTIDE SEQUENCE [LARGE SCALE GENOMIC DNA]</scope>
    <source>
        <strain evidence="3 4">DSM 44078</strain>
    </source>
</reference>
<dbReference type="InterPro" id="IPR008164">
    <property type="entry name" value="XGLTT_rpt"/>
</dbReference>